<dbReference type="PANTHER" id="PTHR48021:SF46">
    <property type="entry name" value="MAJOR FACILITATOR SUPERFAMILY (MFS) PROFILE DOMAIN-CONTAINING PROTEIN"/>
    <property type="match status" value="1"/>
</dbReference>
<keyword evidence="3" id="KW-1003">Cell membrane</keyword>
<dbReference type="PROSITE" id="PS50850">
    <property type="entry name" value="MFS"/>
    <property type="match status" value="1"/>
</dbReference>
<dbReference type="Gene3D" id="1.20.1250.20">
    <property type="entry name" value="MFS general substrate transporter like domains"/>
    <property type="match status" value="1"/>
</dbReference>
<dbReference type="SUPFAM" id="SSF103473">
    <property type="entry name" value="MFS general substrate transporter"/>
    <property type="match status" value="1"/>
</dbReference>
<protein>
    <submittedName>
        <fullName evidence="10">Sugar transporter</fullName>
    </submittedName>
</protein>
<feature type="transmembrane region" description="Helical" evidence="8">
    <location>
        <begin position="415"/>
        <end position="438"/>
    </location>
</feature>
<feature type="transmembrane region" description="Helical" evidence="8">
    <location>
        <begin position="86"/>
        <end position="108"/>
    </location>
</feature>
<dbReference type="InterPro" id="IPR036259">
    <property type="entry name" value="MFS_trans_sf"/>
</dbReference>
<dbReference type="FunFam" id="1.20.1250.20:FF:000218">
    <property type="entry name" value="facilitated trehalose transporter Tret1"/>
    <property type="match status" value="1"/>
</dbReference>
<accession>A0AAW1LST5</accession>
<dbReference type="EMBL" id="JASPKY010000108">
    <property type="protein sequence ID" value="KAK9736856.1"/>
    <property type="molecule type" value="Genomic_DNA"/>
</dbReference>
<dbReference type="Proteomes" id="UP001458880">
    <property type="component" value="Unassembled WGS sequence"/>
</dbReference>
<evidence type="ECO:0000256" key="1">
    <source>
        <dbReference type="ARBA" id="ARBA00004651"/>
    </source>
</evidence>
<evidence type="ECO:0000256" key="3">
    <source>
        <dbReference type="ARBA" id="ARBA00022475"/>
    </source>
</evidence>
<evidence type="ECO:0000256" key="6">
    <source>
        <dbReference type="ARBA" id="ARBA00022989"/>
    </source>
</evidence>
<dbReference type="InterPro" id="IPR020846">
    <property type="entry name" value="MFS_dom"/>
</dbReference>
<feature type="transmembrane region" description="Helical" evidence="8">
    <location>
        <begin position="250"/>
        <end position="272"/>
    </location>
</feature>
<name>A0AAW1LST5_POPJA</name>
<organism evidence="10 11">
    <name type="scientific">Popillia japonica</name>
    <name type="common">Japanese beetle</name>
    <dbReference type="NCBI Taxonomy" id="7064"/>
    <lineage>
        <taxon>Eukaryota</taxon>
        <taxon>Metazoa</taxon>
        <taxon>Ecdysozoa</taxon>
        <taxon>Arthropoda</taxon>
        <taxon>Hexapoda</taxon>
        <taxon>Insecta</taxon>
        <taxon>Pterygota</taxon>
        <taxon>Neoptera</taxon>
        <taxon>Endopterygota</taxon>
        <taxon>Coleoptera</taxon>
        <taxon>Polyphaga</taxon>
        <taxon>Scarabaeiformia</taxon>
        <taxon>Scarabaeidae</taxon>
        <taxon>Rutelinae</taxon>
        <taxon>Popillia</taxon>
    </lineage>
</organism>
<dbReference type="PANTHER" id="PTHR48021">
    <property type="match status" value="1"/>
</dbReference>
<evidence type="ECO:0000256" key="5">
    <source>
        <dbReference type="ARBA" id="ARBA00022692"/>
    </source>
</evidence>
<feature type="transmembrane region" description="Helical" evidence="8">
    <location>
        <begin position="171"/>
        <end position="188"/>
    </location>
</feature>
<feature type="transmembrane region" description="Helical" evidence="8">
    <location>
        <begin position="318"/>
        <end position="337"/>
    </location>
</feature>
<evidence type="ECO:0000256" key="2">
    <source>
        <dbReference type="ARBA" id="ARBA00022448"/>
    </source>
</evidence>
<keyword evidence="4 10" id="KW-0762">Sugar transport</keyword>
<feature type="domain" description="Major facilitator superfamily (MFS) profile" evidence="9">
    <location>
        <begin position="15"/>
        <end position="441"/>
    </location>
</feature>
<feature type="transmembrane region" description="Helical" evidence="8">
    <location>
        <begin position="349"/>
        <end position="375"/>
    </location>
</feature>
<feature type="transmembrane region" description="Helical" evidence="8">
    <location>
        <begin position="143"/>
        <end position="165"/>
    </location>
</feature>
<dbReference type="InterPro" id="IPR050549">
    <property type="entry name" value="MFS_Trehalose_Transporter"/>
</dbReference>
<keyword evidence="6 8" id="KW-1133">Transmembrane helix</keyword>
<dbReference type="InterPro" id="IPR005828">
    <property type="entry name" value="MFS_sugar_transport-like"/>
</dbReference>
<feature type="transmembrane region" description="Helical" evidence="8">
    <location>
        <begin position="387"/>
        <end position="409"/>
    </location>
</feature>
<keyword evidence="5 8" id="KW-0812">Transmembrane</keyword>
<evidence type="ECO:0000256" key="4">
    <source>
        <dbReference type="ARBA" id="ARBA00022597"/>
    </source>
</evidence>
<comment type="subcellular location">
    <subcellularLocation>
        <location evidence="1">Cell membrane</location>
        <topology evidence="1">Multi-pass membrane protein</topology>
    </subcellularLocation>
</comment>
<sequence>MTNIVISQLKEKKIAQVIAVISASISAFASGSLWAFQSPAIPKLIAEYGFTIEQLSYFTVIGPVALVLTTPIFCKLGDKIGRKYTLLLTGLIHLSGWLAVIFAKNIWIFYLNRILFGMGDACIYAILPAYLAEITTARMRNLFGNMLMIFSFYGQFFSNCIGYYFSIPTTGMIMLAVPLLFLTCFTFMPDTPYFLVMVNNTEGAKRSLQQLRGIQNVDLELKQITQDVNRQLSESGNLKDLFAIKSNRKALFIAIFSRSAYQLSGFVALVAYSQYVFQEAGGTIPNGISAMIVSLILCVVIIFANVISDQLGRKKSMVISCSGCGIALLGEAIYFYLQKNDIVDLTSINWFPVAALVFYALWFCVGLGIVPTLIAGEIFSTSIRKHATSITNVVFGIYASIFTKVFQLLMTGYGLWAPFLFFSVCLFIHAIASHFIILETKAKTLEDIQQMLKGNKK</sequence>
<feature type="transmembrane region" description="Helical" evidence="8">
    <location>
        <begin position="284"/>
        <end position="306"/>
    </location>
</feature>
<evidence type="ECO:0000313" key="10">
    <source>
        <dbReference type="EMBL" id="KAK9736856.1"/>
    </source>
</evidence>
<dbReference type="GO" id="GO:0005886">
    <property type="term" value="C:plasma membrane"/>
    <property type="evidence" value="ECO:0007669"/>
    <property type="project" value="UniProtKB-SubCell"/>
</dbReference>
<keyword evidence="7 8" id="KW-0472">Membrane</keyword>
<comment type="caution">
    <text evidence="10">The sequence shown here is derived from an EMBL/GenBank/DDBJ whole genome shotgun (WGS) entry which is preliminary data.</text>
</comment>
<gene>
    <name evidence="10" type="ORF">QE152_g11197</name>
</gene>
<proteinExistence type="predicted"/>
<reference evidence="10 11" key="1">
    <citation type="journal article" date="2024" name="BMC Genomics">
        <title>De novo assembly and annotation of Popillia japonica's genome with initial clues to its potential as an invasive pest.</title>
        <authorList>
            <person name="Cucini C."/>
            <person name="Boschi S."/>
            <person name="Funari R."/>
            <person name="Cardaioli E."/>
            <person name="Iannotti N."/>
            <person name="Marturano G."/>
            <person name="Paoli F."/>
            <person name="Bruttini M."/>
            <person name="Carapelli A."/>
            <person name="Frati F."/>
            <person name="Nardi F."/>
        </authorList>
    </citation>
    <scope>NUCLEOTIDE SEQUENCE [LARGE SCALE GENOMIC DNA]</scope>
    <source>
        <strain evidence="10">DMR45628</strain>
    </source>
</reference>
<evidence type="ECO:0000313" key="11">
    <source>
        <dbReference type="Proteomes" id="UP001458880"/>
    </source>
</evidence>
<feature type="transmembrane region" description="Helical" evidence="8">
    <location>
        <begin position="55"/>
        <end position="74"/>
    </location>
</feature>
<feature type="transmembrane region" description="Helical" evidence="8">
    <location>
        <begin position="114"/>
        <end position="131"/>
    </location>
</feature>
<dbReference type="AlphaFoldDB" id="A0AAW1LST5"/>
<keyword evidence="2" id="KW-0813">Transport</keyword>
<dbReference type="GO" id="GO:0022857">
    <property type="term" value="F:transmembrane transporter activity"/>
    <property type="evidence" value="ECO:0007669"/>
    <property type="project" value="InterPro"/>
</dbReference>
<dbReference type="Pfam" id="PF00083">
    <property type="entry name" value="Sugar_tr"/>
    <property type="match status" value="1"/>
</dbReference>
<evidence type="ECO:0000256" key="7">
    <source>
        <dbReference type="ARBA" id="ARBA00023136"/>
    </source>
</evidence>
<evidence type="ECO:0000256" key="8">
    <source>
        <dbReference type="SAM" id="Phobius"/>
    </source>
</evidence>
<keyword evidence="11" id="KW-1185">Reference proteome</keyword>
<evidence type="ECO:0000259" key="9">
    <source>
        <dbReference type="PROSITE" id="PS50850"/>
    </source>
</evidence>
<feature type="transmembrane region" description="Helical" evidence="8">
    <location>
        <begin position="14"/>
        <end position="35"/>
    </location>
</feature>